<dbReference type="AlphaFoldDB" id="A0A3M7S4I2"/>
<proteinExistence type="predicted"/>
<dbReference type="EMBL" id="REGN01002057">
    <property type="protein sequence ID" value="RNA30681.1"/>
    <property type="molecule type" value="Genomic_DNA"/>
</dbReference>
<accession>A0A3M7S4I2</accession>
<name>A0A3M7S4I2_BRAPC</name>
<comment type="caution">
    <text evidence="1">The sequence shown here is derived from an EMBL/GenBank/DDBJ whole genome shotgun (WGS) entry which is preliminary data.</text>
</comment>
<sequence>MEILLFLYFRQQIFNQTLIIHLNLANLANEPLNNENISIEETSYMAVPNDGAFLKLSCLQFKLFTRDVIDDHPISDQKIGKKTKGKKFDKSQIISDQMHPTFRKDFRIKKLNKTNLKAAHGNFFSEIKPTFFFGLILLL</sequence>
<gene>
    <name evidence="1" type="ORF">BpHYR1_018726</name>
</gene>
<organism evidence="1 2">
    <name type="scientific">Brachionus plicatilis</name>
    <name type="common">Marine rotifer</name>
    <name type="synonym">Brachionus muelleri</name>
    <dbReference type="NCBI Taxonomy" id="10195"/>
    <lineage>
        <taxon>Eukaryota</taxon>
        <taxon>Metazoa</taxon>
        <taxon>Spiralia</taxon>
        <taxon>Gnathifera</taxon>
        <taxon>Rotifera</taxon>
        <taxon>Eurotatoria</taxon>
        <taxon>Monogononta</taxon>
        <taxon>Pseudotrocha</taxon>
        <taxon>Ploima</taxon>
        <taxon>Brachionidae</taxon>
        <taxon>Brachionus</taxon>
    </lineage>
</organism>
<protein>
    <submittedName>
        <fullName evidence="1">Uncharacterized protein</fullName>
    </submittedName>
</protein>
<evidence type="ECO:0000313" key="2">
    <source>
        <dbReference type="Proteomes" id="UP000276133"/>
    </source>
</evidence>
<keyword evidence="2" id="KW-1185">Reference proteome</keyword>
<evidence type="ECO:0000313" key="1">
    <source>
        <dbReference type="EMBL" id="RNA30681.1"/>
    </source>
</evidence>
<dbReference type="Proteomes" id="UP000276133">
    <property type="component" value="Unassembled WGS sequence"/>
</dbReference>
<reference evidence="1 2" key="1">
    <citation type="journal article" date="2018" name="Sci. Rep.">
        <title>Genomic signatures of local adaptation to the degree of environmental predictability in rotifers.</title>
        <authorList>
            <person name="Franch-Gras L."/>
            <person name="Hahn C."/>
            <person name="Garcia-Roger E.M."/>
            <person name="Carmona M.J."/>
            <person name="Serra M."/>
            <person name="Gomez A."/>
        </authorList>
    </citation>
    <scope>NUCLEOTIDE SEQUENCE [LARGE SCALE GENOMIC DNA]</scope>
    <source>
        <strain evidence="1">HYR1</strain>
    </source>
</reference>